<gene>
    <name evidence="6" type="ORF">Apau_0300</name>
</gene>
<dbReference type="EC" id="4.2.-.-" evidence="4"/>
<dbReference type="InterPro" id="IPR004369">
    <property type="entry name" value="Prolyl-tRNA_editing_YbaK/EbsC"/>
</dbReference>
<sequence length="160" mass="17218">MKKTNAARLLEGLKIPHTLQEYPVDESDLSAEHVAREVGLPLNQVFKTLVARGDRTGVIVAVLPGGGELDPKALASVSGNKKVDLVPLKEVQPLTGYLRGGCSPLGMKKKYPVFLDESARAFPFISVSAGLRGIQVYLAPEDLRRACEGTWAPLARRAGD</sequence>
<evidence type="ECO:0000313" key="6">
    <source>
        <dbReference type="EMBL" id="EFQ22735.1"/>
    </source>
</evidence>
<organism evidence="6 7">
    <name type="scientific">Aminomonas paucivorans DSM 12260</name>
    <dbReference type="NCBI Taxonomy" id="584708"/>
    <lineage>
        <taxon>Bacteria</taxon>
        <taxon>Thermotogati</taxon>
        <taxon>Synergistota</taxon>
        <taxon>Synergistia</taxon>
        <taxon>Synergistales</taxon>
        <taxon>Synergistaceae</taxon>
        <taxon>Aminomonas</taxon>
    </lineage>
</organism>
<keyword evidence="2 4" id="KW-0648">Protein biosynthesis</keyword>
<dbReference type="PaxDb" id="584708-Apau_0300"/>
<dbReference type="Proteomes" id="UP000005096">
    <property type="component" value="Chromosome"/>
</dbReference>
<dbReference type="NCBIfam" id="TIGR00011">
    <property type="entry name" value="YbaK_EbsC"/>
    <property type="match status" value="1"/>
</dbReference>
<evidence type="ECO:0000256" key="1">
    <source>
        <dbReference type="ARBA" id="ARBA00009798"/>
    </source>
</evidence>
<dbReference type="AlphaFoldDB" id="E3CYK4"/>
<keyword evidence="3 4" id="KW-0456">Lyase</keyword>
<protein>
    <recommendedName>
        <fullName evidence="4">Cys-tRNA(Pro)/Cys-tRNA(Cys) deacylase</fullName>
        <ecNumber evidence="4">4.2.-.-</ecNumber>
    </recommendedName>
</protein>
<dbReference type="HOGENOM" id="CLU_094875_3_0_0"/>
<reference evidence="6 7" key="1">
    <citation type="journal article" date="2010" name="Stand. Genomic Sci.">
        <title>Non-contiguous finished genome sequence of Aminomonas paucivorans type strain (GLU-3).</title>
        <authorList>
            <person name="Pitluck S."/>
            <person name="Yasawong M."/>
            <person name="Held B."/>
            <person name="Lapidus A."/>
            <person name="Nolan M."/>
            <person name="Copeland A."/>
            <person name="Lucas S."/>
            <person name="Del Rio T.G."/>
            <person name="Tice H."/>
            <person name="Cheng J.F."/>
            <person name="Chertkov O."/>
            <person name="Goodwin L."/>
            <person name="Tapia R."/>
            <person name="Han C."/>
            <person name="Liolios K."/>
            <person name="Ivanova N."/>
            <person name="Mavromatis K."/>
            <person name="Ovchinnikova G."/>
            <person name="Pati A."/>
            <person name="Chen A."/>
            <person name="Palaniappan K."/>
            <person name="Land M."/>
            <person name="Hauser L."/>
            <person name="Chang Y.J."/>
            <person name="Jeffries C.D."/>
            <person name="Pukall R."/>
            <person name="Spring S."/>
            <person name="Rohde M."/>
            <person name="Sikorski J."/>
            <person name="Goker M."/>
            <person name="Woyke T."/>
            <person name="Bristow J."/>
            <person name="Eisen J.A."/>
            <person name="Markowitz V."/>
            <person name="Hugenholtz P."/>
            <person name="Kyrpides N.C."/>
            <person name="Klenk H.P."/>
        </authorList>
    </citation>
    <scope>NUCLEOTIDE SEQUENCE [LARGE SCALE GENOMIC DNA]</scope>
    <source>
        <strain evidence="6 7">DSM 12260</strain>
    </source>
</reference>
<dbReference type="eggNOG" id="COG2606">
    <property type="taxonomic scope" value="Bacteria"/>
</dbReference>
<dbReference type="InterPro" id="IPR007214">
    <property type="entry name" value="YbaK/aa-tRNA-synth-assoc-dom"/>
</dbReference>
<evidence type="ECO:0000256" key="4">
    <source>
        <dbReference type="PIRNR" id="PIRNR006181"/>
    </source>
</evidence>
<name>E3CYK4_9BACT</name>
<dbReference type="RefSeq" id="WP_006299882.1">
    <property type="nucleotide sequence ID" value="NZ_CM001022.1"/>
</dbReference>
<dbReference type="EMBL" id="CM001022">
    <property type="protein sequence ID" value="EFQ22735.1"/>
    <property type="molecule type" value="Genomic_DNA"/>
</dbReference>
<dbReference type="Gene3D" id="3.90.960.10">
    <property type="entry name" value="YbaK/aminoacyl-tRNA synthetase-associated domain"/>
    <property type="match status" value="1"/>
</dbReference>
<feature type="domain" description="YbaK/aminoacyl-tRNA synthetase-associated" evidence="5">
    <location>
        <begin position="30"/>
        <end position="145"/>
    </location>
</feature>
<evidence type="ECO:0000256" key="3">
    <source>
        <dbReference type="ARBA" id="ARBA00023239"/>
    </source>
</evidence>
<dbReference type="CDD" id="cd00002">
    <property type="entry name" value="YbaK_deacylase"/>
    <property type="match status" value="1"/>
</dbReference>
<dbReference type="OrthoDB" id="9809296at2"/>
<comment type="similarity">
    <text evidence="1 4">Belongs to the prolyl-tRNA editing family. YbaK/EbsC subfamily.</text>
</comment>
<accession>E3CYK4</accession>
<dbReference type="STRING" id="584708.Apau_0300"/>
<evidence type="ECO:0000259" key="5">
    <source>
        <dbReference type="Pfam" id="PF04073"/>
    </source>
</evidence>
<dbReference type="GO" id="GO:0016829">
    <property type="term" value="F:lyase activity"/>
    <property type="evidence" value="ECO:0007669"/>
    <property type="project" value="UniProtKB-KW"/>
</dbReference>
<evidence type="ECO:0000313" key="7">
    <source>
        <dbReference type="Proteomes" id="UP000005096"/>
    </source>
</evidence>
<dbReference type="PIRSF" id="PIRSF006181">
    <property type="entry name" value="EbsC_YbaK"/>
    <property type="match status" value="1"/>
</dbReference>
<dbReference type="PANTHER" id="PTHR30411">
    <property type="entry name" value="CYTOPLASMIC PROTEIN"/>
    <property type="match status" value="1"/>
</dbReference>
<dbReference type="GO" id="GO:0002161">
    <property type="term" value="F:aminoacyl-tRNA deacylase activity"/>
    <property type="evidence" value="ECO:0007669"/>
    <property type="project" value="InterPro"/>
</dbReference>
<proteinExistence type="inferred from homology"/>
<dbReference type="PANTHER" id="PTHR30411:SF0">
    <property type="entry name" value="CYS-TRNA(PRO)_CYS-TRNA(CYS) DEACYLASE YBAK"/>
    <property type="match status" value="1"/>
</dbReference>
<evidence type="ECO:0000256" key="2">
    <source>
        <dbReference type="ARBA" id="ARBA00022917"/>
    </source>
</evidence>
<keyword evidence="7" id="KW-1185">Reference proteome</keyword>
<dbReference type="InterPro" id="IPR036754">
    <property type="entry name" value="YbaK/aa-tRNA-synt-asso_dom_sf"/>
</dbReference>
<dbReference type="Pfam" id="PF04073">
    <property type="entry name" value="tRNA_edit"/>
    <property type="match status" value="1"/>
</dbReference>
<dbReference type="SUPFAM" id="SSF55826">
    <property type="entry name" value="YbaK/ProRS associated domain"/>
    <property type="match status" value="1"/>
</dbReference>
<dbReference type="GO" id="GO:0006412">
    <property type="term" value="P:translation"/>
    <property type="evidence" value="ECO:0007669"/>
    <property type="project" value="UniProtKB-KW"/>
</dbReference>